<feature type="transmembrane region" description="Helical" evidence="1">
    <location>
        <begin position="351"/>
        <end position="376"/>
    </location>
</feature>
<feature type="transmembrane region" description="Helical" evidence="1">
    <location>
        <begin position="515"/>
        <end position="534"/>
    </location>
</feature>
<feature type="transmembrane region" description="Helical" evidence="1">
    <location>
        <begin position="142"/>
        <end position="165"/>
    </location>
</feature>
<name>A0A3N4Z2R8_9MICO</name>
<dbReference type="Proteomes" id="UP000280726">
    <property type="component" value="Unassembled WGS sequence"/>
</dbReference>
<evidence type="ECO:0000256" key="1">
    <source>
        <dbReference type="SAM" id="Phobius"/>
    </source>
</evidence>
<reference evidence="2 3" key="1">
    <citation type="submission" date="2018-11" db="EMBL/GenBank/DDBJ databases">
        <title>Sequencing the genomes of 1000 actinobacteria strains.</title>
        <authorList>
            <person name="Klenk H.-P."/>
        </authorList>
    </citation>
    <scope>NUCLEOTIDE SEQUENCE [LARGE SCALE GENOMIC DNA]</scope>
    <source>
        <strain evidence="2 3">DSM 14418</strain>
    </source>
</reference>
<feature type="transmembrane region" description="Helical" evidence="1">
    <location>
        <begin position="440"/>
        <end position="462"/>
    </location>
</feature>
<feature type="transmembrane region" description="Helical" evidence="1">
    <location>
        <begin position="406"/>
        <end position="428"/>
    </location>
</feature>
<keyword evidence="1" id="KW-1133">Transmembrane helix</keyword>
<dbReference type="AlphaFoldDB" id="A0A3N4Z2R8"/>
<feature type="transmembrane region" description="Helical" evidence="1">
    <location>
        <begin position="33"/>
        <end position="55"/>
    </location>
</feature>
<keyword evidence="1" id="KW-0812">Transmembrane</keyword>
<keyword evidence="3" id="KW-1185">Reference proteome</keyword>
<feature type="transmembrane region" description="Helical" evidence="1">
    <location>
        <begin position="469"/>
        <end position="488"/>
    </location>
</feature>
<accession>A0A3N4Z2R8</accession>
<dbReference type="EMBL" id="RKRA01000001">
    <property type="protein sequence ID" value="RPF26877.1"/>
    <property type="molecule type" value="Genomic_DNA"/>
</dbReference>
<evidence type="ECO:0000313" key="2">
    <source>
        <dbReference type="EMBL" id="RPF26877.1"/>
    </source>
</evidence>
<feature type="transmembrane region" description="Helical" evidence="1">
    <location>
        <begin position="204"/>
        <end position="228"/>
    </location>
</feature>
<organism evidence="2 3">
    <name type="scientific">Georgenia muralis</name>
    <dbReference type="NCBI Taxonomy" id="154117"/>
    <lineage>
        <taxon>Bacteria</taxon>
        <taxon>Bacillati</taxon>
        <taxon>Actinomycetota</taxon>
        <taxon>Actinomycetes</taxon>
        <taxon>Micrococcales</taxon>
        <taxon>Bogoriellaceae</taxon>
        <taxon>Georgenia</taxon>
    </lineage>
</organism>
<protein>
    <submittedName>
        <fullName evidence="2">ABC-2 type transport system permease protein</fullName>
    </submittedName>
</protein>
<evidence type="ECO:0000313" key="3">
    <source>
        <dbReference type="Proteomes" id="UP000280726"/>
    </source>
</evidence>
<proteinExistence type="predicted"/>
<keyword evidence="1" id="KW-0472">Membrane</keyword>
<comment type="caution">
    <text evidence="2">The sequence shown here is derived from an EMBL/GenBank/DDBJ whole genome shotgun (WGS) entry which is preliminary data.</text>
</comment>
<dbReference type="RefSeq" id="WP_246006015.1">
    <property type="nucleotide sequence ID" value="NZ_RKRA01000001.1"/>
</dbReference>
<gene>
    <name evidence="2" type="ORF">EDD32_1336</name>
</gene>
<feature type="transmembrane region" description="Helical" evidence="1">
    <location>
        <begin position="171"/>
        <end position="192"/>
    </location>
</feature>
<sequence length="540" mass="54889">MSAARTPAGGRAGTMTGTRRLLVALAEQNRASIAPWVALITVLSASSVLVYPWIFPDAASRLELAATVGANPALGLIFGPARDLSTADGFNAWRALSLGGFFAALMAIFAVVRNSRALEDSGQAELVAAGVLGRGARLGAAVGLAALASVALGVVSALVTVLLGGSLVDSLTLSATFTASGLMFAGVAAVAAQLGSDARTASTLAVVALGSAFLLRGWVDAGGGAEWMRWLSPLGWMHEVRPAAGNHWLPLLAALGLSAVLVAVAVALQSRRDFGQGVVPVAPGPARGRAAATLTGFVLLLHRGPLASWAVAFVVVGAVFGTLATSVGELIAENPTVGVLIAAGGATEKSLVLQLVLTLLSLLGTLAAVLGVQVVMRLRTEEVAHRVEPVLGTAVPRSALLLRHALVALVAPAVAMLLGGAVLAWVAASQDASVGAGEVVAQSVATVPAAWVLVALALAAVGARPRMRMVGWAGVVASFALTILGPIFRLEDWVLGISPFWHVPDVNAAEPDLTGLVWLALVTAVLLVVAFVGFRHRDVD</sequence>
<feature type="transmembrane region" description="Helical" evidence="1">
    <location>
        <begin position="306"/>
        <end position="331"/>
    </location>
</feature>
<feature type="transmembrane region" description="Helical" evidence="1">
    <location>
        <begin position="93"/>
        <end position="112"/>
    </location>
</feature>
<feature type="transmembrane region" description="Helical" evidence="1">
    <location>
        <begin position="248"/>
        <end position="268"/>
    </location>
</feature>